<feature type="compositionally biased region" description="Polar residues" evidence="1">
    <location>
        <begin position="33"/>
        <end position="48"/>
    </location>
</feature>
<keyword evidence="4" id="KW-1185">Reference proteome</keyword>
<sequence>MSPTTGSTRLYDARFYVMNSDFRVYICIKNGATPTNPSGNASQDQPTFTDLEPSRAGESGDGYIWKYLFTVSPSDIIKFDSTEYITLPPNWSTSTDPQISAIRENGDSEINNNQLKAVSIENAGFGYGLGLDTELDILGDGTGGKVVVSTDSNGRIVDAQVSSGGKGYSYGIVDLGPIQSGSLTEFAELIPIIPPSKGHGYDLYKELGAEKALVYARFDDSTKNFPTDTQFAQVGIVKNPTSFGSTAVFASNDFSSAGQIKLTNVNGSLVVGDKIKQLVGVTTAVGYVASFDEETNVVKFIQDRSLYFNKTTGTQRDFIGVTSESSVVDFESSSEAITTDSGFSASVDTTFSGITTIIGNNTVNLGVNFTDGIAQSQINKRSGEIIYLDNRPTIARNSRQKEDIKVVLEF</sequence>
<dbReference type="Gene3D" id="2.60.340.10">
    <property type="entry name" value="baseplate structural protein gp8, domain 1"/>
    <property type="match status" value="1"/>
</dbReference>
<accession>A0A385EH30</accession>
<evidence type="ECO:0000313" key="3">
    <source>
        <dbReference type="EMBL" id="AXQ70595.1"/>
    </source>
</evidence>
<dbReference type="SUPFAM" id="SSF89433">
    <property type="entry name" value="Baseplate structural protein gp8"/>
    <property type="match status" value="2"/>
</dbReference>
<dbReference type="Proteomes" id="UP000257648">
    <property type="component" value="Segment"/>
</dbReference>
<reference evidence="4" key="1">
    <citation type="submission" date="2018-05" db="EMBL/GenBank/DDBJ databases">
        <authorList>
            <person name="You S."/>
        </authorList>
    </citation>
    <scope>NUCLEOTIDE SEQUENCE [LARGE SCALE GENOMIC DNA]</scope>
</reference>
<dbReference type="Pfam" id="PF09215">
    <property type="entry name" value="Phage-Gp8"/>
    <property type="match status" value="1"/>
</dbReference>
<name>A0A385EH30_9CAUD</name>
<dbReference type="RefSeq" id="YP_009810954.1">
    <property type="nucleotide sequence ID" value="NC_048049.1"/>
</dbReference>
<evidence type="ECO:0000313" key="4">
    <source>
        <dbReference type="Proteomes" id="UP000257648"/>
    </source>
</evidence>
<feature type="domain" description="Bacteriophage T4 Gp8" evidence="2">
    <location>
        <begin position="27"/>
        <end position="96"/>
    </location>
</feature>
<protein>
    <recommendedName>
        <fullName evidence="2">Bacteriophage T4 Gp8 domain-containing protein</fullName>
    </recommendedName>
</protein>
<evidence type="ECO:0000256" key="1">
    <source>
        <dbReference type="SAM" id="MobiDB-lite"/>
    </source>
</evidence>
<dbReference type="Gene3D" id="2.170.290.10">
    <property type="entry name" value="baseplate structural protein gp8, domain 2"/>
    <property type="match status" value="1"/>
</dbReference>
<evidence type="ECO:0000259" key="2">
    <source>
        <dbReference type="Pfam" id="PF09215"/>
    </source>
</evidence>
<dbReference type="GeneID" id="55001976"/>
<dbReference type="InterPro" id="IPR036327">
    <property type="entry name" value="Gp8_sf"/>
</dbReference>
<dbReference type="InterPro" id="IPR015298">
    <property type="entry name" value="Phage_T4_Gp8"/>
</dbReference>
<proteinExistence type="predicted"/>
<dbReference type="EMBL" id="MH412654">
    <property type="protein sequence ID" value="AXQ70595.1"/>
    <property type="molecule type" value="Genomic_DNA"/>
</dbReference>
<feature type="region of interest" description="Disordered" evidence="1">
    <location>
        <begin position="33"/>
        <end position="55"/>
    </location>
</feature>
<organism evidence="3 4">
    <name type="scientific">Synechococcus phage S-T4</name>
    <dbReference type="NCBI Taxonomy" id="2268578"/>
    <lineage>
        <taxon>Viruses</taxon>
        <taxon>Duplodnaviria</taxon>
        <taxon>Heunggongvirae</taxon>
        <taxon>Uroviricota</taxon>
        <taxon>Caudoviricetes</taxon>
        <taxon>Pantevenvirales</taxon>
        <taxon>Kyanoviridae</taxon>
        <taxon>Tamkungvirus</taxon>
        <taxon>Tamkungvirus ST4</taxon>
    </lineage>
</organism>
<dbReference type="KEGG" id="vg:55001976"/>